<sequence>MYKGSSKRGGRGGTGGGSGGPSRNRNSFPPPSNRHPSPVGRMSSGGGGGGSAAPRQRSNSTSVKAAAATTVSSRTVEETFNLVPRESSSAFGMIIKLAPDLVEEIKRVEAQGGAAKIKFDAYPNNSTGNIINVGGKEFRFTWSRERGDLCDIYEEHQSGEDGNGLLIEAGCAWRKLNVLRTLDESTTSHMKMRSVEAEQRTKSRKAIVLDPGNPSLTKQLALSEGSPWRMSNKQKKEPPPKKRKVDPPPVPVGGPKPSFRPGASTPTVKNRLSASPGPSPSNQYNTPPYGVGNIAKTHTANENVTPVQTKGREKMLEKGPSTWKNNALRDTSGREATNVNKESDLQSLLVDILKEAPMSLKALEKAVGDRIPYAAKKIEPILKKIANFQAPRYFLKPEAELESYKKHSPDNGSSPEHQQLLPITEGSRDQLPVPGENNMEKISLCEQNGEGSLDCLAVHLAEQLSTQENVDIEHHSPGLFHEEKRSENREGQARSSSDSDSDSDNSDSGSDSKSAAGSDSGSSSDSEASSNSKDGSDEDVDIMSDGDREPLLTIQSAEQGEIDLPGHGSSAVEIEGHDSDAVDIDGHDSDAVDIDGHGSDAVDVEGNSSDEGHGSEGDRKKFSDNNWKTETTTGTTPTANEEVGISGQEHFASGHDNLRERQNFIGQLFDDTDNTTKDNFKNDKRDIPERLAKDQNQNALDFEHYSQKSAREKNRKSQSCNQLSAVSKDSQRSELKYDAELRNASASQTIDPLRGLQKSSIEKSNRHDQMKPVDSSGKSNKHSDALGNVRKSDEGDHFPHEMLSSRSGKAFKDNQRDDVHLKNKFPRNKKDGESAIRPSLPTETSDRKHGELDGSDKDPKNVSGLSIGSSPLDSQRTYLAKLPKGNGSVLQKQVSELELGELPEPLGEDTALKPLEEKTSFRQSNLKPSISEKLGTDSDKRRSKKSDSKKLAPPHAVNGIKDLPEHVVEDSERSQKWALQSHGQNLTGTDIEIGSQNKNLEDAAYKSRQKDSRAKVGNSVEGYGETNKKTPVIKHSSKRASTSRSSRESKRHASVSNSINGHKDATAIPGDSVVREKRMTSFGEEDSSYLKYEKASPELKGPISDHLQYKAYMQEYIDKYDSYCSVNKILESHRNDFQKLGQDLGFAKGRDVERYNKIVEQIKESYCKYGEAQTFEESIRYSPRRIEGTETKNERLCIISWKRLMETGTKNSLDLIRRGEKRGFLVSWWWVMGSSDERNCKAIDASVGGLVWVRRRNGSWWPGRIMAHHEVPDGTIVSPKSGTPIKLLGRDDASVDWYNLEKSKRVKAFRCGEYDACIETARATASTTGKKAVKYARREDAIAHALEIESAHLAKDNPECTEKASTLGEVPRRCHSRKGNEDSGDVAETEVALQTSMSFKKTNNGKASKVQPLSEKRRRTPNDSEDDGIERNKRMRGLEDIGMGIGSKGKVQVSALHEDRQENGCKSDTNINDIVSNGSLSNGSSRDCSPSMKRKRSPVVNANDYSKRKNRRGPLTKVLESTAMVSVPVTGDKLVNSDCLPIPGFSESDNNSDSNEVLSENVSVSLNASENIVEVINDKGKESEVSNISVLAKNASSKGLFDVPLNGDEKYPAGTLTAPFTSSSPKKALVSGPTRWFGQSSHDDVVKNEGSNGSLSTSPAATLFNGIEKSTSKWQLKGKRNSRQMSKKQEERRNAYAEEANNKSLPHWSVSDQKPQGLFSVGTQAMGRNSELYDVKIEVKANYKPRNVPLISLRSKLNGEAIVGHPSAVEVLEDGSCGHIVSSHIIDDVKPKPSSKKKFKKKKPHTPPQTSKPKKSPSLAIKTRCLSALSGQKLTVSSKKKVMIEKTKGRIVACIPLKVVFSRINEAVKGSARQVHRSLPSAGNTG</sequence>
<dbReference type="InterPro" id="IPR000313">
    <property type="entry name" value="PWWP_dom"/>
</dbReference>
<feature type="compositionally biased region" description="Polar residues" evidence="1">
    <location>
        <begin position="1466"/>
        <end position="1488"/>
    </location>
</feature>
<keyword evidence="5" id="KW-1185">Reference proteome</keyword>
<feature type="region of interest" description="Disordered" evidence="1">
    <location>
        <begin position="1456"/>
        <end position="1500"/>
    </location>
</feature>
<feature type="compositionally biased region" description="Basic residues" evidence="1">
    <location>
        <begin position="1793"/>
        <end position="1805"/>
    </location>
</feature>
<feature type="compositionally biased region" description="Basic residues" evidence="1">
    <location>
        <begin position="1"/>
        <end position="10"/>
    </location>
</feature>
<feature type="region of interest" description="Disordered" evidence="1">
    <location>
        <begin position="1357"/>
        <end position="1433"/>
    </location>
</feature>
<organism evidence="4 5">
    <name type="scientific">Arabidopsis arenosa</name>
    <name type="common">Sand rock-cress</name>
    <name type="synonym">Cardaminopsis arenosa</name>
    <dbReference type="NCBI Taxonomy" id="38785"/>
    <lineage>
        <taxon>Eukaryota</taxon>
        <taxon>Viridiplantae</taxon>
        <taxon>Streptophyta</taxon>
        <taxon>Embryophyta</taxon>
        <taxon>Tracheophyta</taxon>
        <taxon>Spermatophyta</taxon>
        <taxon>Magnoliopsida</taxon>
        <taxon>eudicotyledons</taxon>
        <taxon>Gunneridae</taxon>
        <taxon>Pentapetalae</taxon>
        <taxon>rosids</taxon>
        <taxon>malvids</taxon>
        <taxon>Brassicales</taxon>
        <taxon>Brassicaceae</taxon>
        <taxon>Camelineae</taxon>
        <taxon>Arabidopsis</taxon>
    </lineage>
</organism>
<feature type="compositionally biased region" description="Basic and acidic residues" evidence="1">
    <location>
        <begin position="999"/>
        <end position="1014"/>
    </location>
</feature>
<feature type="compositionally biased region" description="Basic and acidic residues" evidence="1">
    <location>
        <begin position="910"/>
        <end position="920"/>
    </location>
</feature>
<evidence type="ECO:0000313" key="5">
    <source>
        <dbReference type="Proteomes" id="UP000682877"/>
    </source>
</evidence>
<feature type="region of interest" description="Disordered" evidence="1">
    <location>
        <begin position="1"/>
        <end position="75"/>
    </location>
</feature>
<feature type="compositionally biased region" description="Basic and acidic residues" evidence="1">
    <location>
        <begin position="760"/>
        <end position="771"/>
    </location>
</feature>
<evidence type="ECO:0000313" key="4">
    <source>
        <dbReference type="EMBL" id="CAE5968041.1"/>
    </source>
</evidence>
<feature type="region of interest" description="Disordered" evidence="1">
    <location>
        <begin position="305"/>
        <end position="328"/>
    </location>
</feature>
<dbReference type="CDD" id="cd05162">
    <property type="entry name" value="PWWP"/>
    <property type="match status" value="1"/>
</dbReference>
<evidence type="ECO:0000259" key="3">
    <source>
        <dbReference type="PROSITE" id="PS51980"/>
    </source>
</evidence>
<reference evidence="4" key="1">
    <citation type="submission" date="2021-01" db="EMBL/GenBank/DDBJ databases">
        <authorList>
            <person name="Bezrukov I."/>
        </authorList>
    </citation>
    <scope>NUCLEOTIDE SEQUENCE</scope>
</reference>
<feature type="compositionally biased region" description="Basic residues" evidence="1">
    <location>
        <begin position="1676"/>
        <end position="1686"/>
    </location>
</feature>
<dbReference type="Pfam" id="PF00855">
    <property type="entry name" value="PWWP"/>
    <property type="match status" value="1"/>
</dbReference>
<evidence type="ECO:0000259" key="2">
    <source>
        <dbReference type="PROSITE" id="PS50812"/>
    </source>
</evidence>
<dbReference type="PANTHER" id="PTHR38372">
    <property type="entry name" value="DENTIN SIALOPHOSPHOPROTEIN-LIKE PROTEIN"/>
    <property type="match status" value="1"/>
</dbReference>
<feature type="region of interest" description="Disordered" evidence="1">
    <location>
        <begin position="188"/>
        <end position="291"/>
    </location>
</feature>
<feature type="compositionally biased region" description="Basic and acidic residues" evidence="1">
    <location>
        <begin position="610"/>
        <end position="623"/>
    </location>
</feature>
<protein>
    <recommendedName>
        <fullName evidence="6">PWWP domain-containing protein</fullName>
    </recommendedName>
</protein>
<feature type="compositionally biased region" description="Basic and acidic residues" evidence="1">
    <location>
        <begin position="574"/>
        <end position="600"/>
    </location>
</feature>
<feature type="region of interest" description="Disordered" evidence="1">
    <location>
        <begin position="1674"/>
        <end position="1701"/>
    </location>
</feature>
<dbReference type="SUPFAM" id="SSF63748">
    <property type="entry name" value="Tudor/PWWP/MBT"/>
    <property type="match status" value="1"/>
</dbReference>
<feature type="compositionally biased region" description="Basic and acidic residues" evidence="1">
    <location>
        <begin position="844"/>
        <end position="860"/>
    </location>
</feature>
<feature type="compositionally biased region" description="Polar residues" evidence="1">
    <location>
        <begin position="264"/>
        <end position="273"/>
    </location>
</feature>
<feature type="compositionally biased region" description="Polar residues" evidence="1">
    <location>
        <begin position="863"/>
        <end position="877"/>
    </location>
</feature>
<feature type="compositionally biased region" description="Low complexity" evidence="1">
    <location>
        <begin position="506"/>
        <end position="533"/>
    </location>
</feature>
<feature type="domain" description="PWWP" evidence="2">
    <location>
        <begin position="1247"/>
        <end position="1302"/>
    </location>
</feature>
<feature type="domain" description="OCEL" evidence="3">
    <location>
        <begin position="1094"/>
        <end position="1210"/>
    </location>
</feature>
<feature type="compositionally biased region" description="Basic and acidic residues" evidence="1">
    <location>
        <begin position="674"/>
        <end position="693"/>
    </location>
</feature>
<gene>
    <name evidence="4" type="ORF">AARE701A_LOCUS7779</name>
</gene>
<dbReference type="Pfam" id="PF07303">
    <property type="entry name" value="Occludin_ELL"/>
    <property type="match status" value="1"/>
</dbReference>
<feature type="compositionally biased region" description="Basic and acidic residues" evidence="1">
    <location>
        <begin position="790"/>
        <end position="800"/>
    </location>
</feature>
<feature type="compositionally biased region" description="Basic and acidic residues" evidence="1">
    <location>
        <begin position="1456"/>
        <end position="1465"/>
    </location>
</feature>
<name>A0A8S1ZZ64_ARAAE</name>
<feature type="compositionally biased region" description="Polar residues" evidence="1">
    <location>
        <begin position="977"/>
        <end position="998"/>
    </location>
</feature>
<dbReference type="Proteomes" id="UP000682877">
    <property type="component" value="Chromosome 3"/>
</dbReference>
<feature type="compositionally biased region" description="Basic and acidic residues" evidence="1">
    <location>
        <begin position="476"/>
        <end position="492"/>
    </location>
</feature>
<dbReference type="EMBL" id="LR999453">
    <property type="protein sequence ID" value="CAE5968041.1"/>
    <property type="molecule type" value="Genomic_DNA"/>
</dbReference>
<proteinExistence type="predicted"/>
<dbReference type="PROSITE" id="PS51980">
    <property type="entry name" value="OCEL"/>
    <property type="match status" value="1"/>
</dbReference>
<feature type="compositionally biased region" description="Basic and acidic residues" evidence="1">
    <location>
        <begin position="810"/>
        <end position="821"/>
    </location>
</feature>
<accession>A0A8S1ZZ64</accession>
<feature type="compositionally biased region" description="Low complexity" evidence="1">
    <location>
        <begin position="60"/>
        <end position="74"/>
    </location>
</feature>
<dbReference type="PROSITE" id="PS50812">
    <property type="entry name" value="PWWP"/>
    <property type="match status" value="1"/>
</dbReference>
<feature type="compositionally biased region" description="Low complexity" evidence="1">
    <location>
        <begin position="629"/>
        <end position="638"/>
    </location>
</feature>
<dbReference type="PANTHER" id="PTHR38372:SF2">
    <property type="entry name" value="DENTIN SIALOPHOSPHOPROTEIN-LIKE PROTEIN"/>
    <property type="match status" value="1"/>
</dbReference>
<evidence type="ECO:0008006" key="6">
    <source>
        <dbReference type="Google" id="ProtNLM"/>
    </source>
</evidence>
<feature type="region of interest" description="Disordered" evidence="1">
    <location>
        <begin position="476"/>
        <end position="642"/>
    </location>
</feature>
<evidence type="ECO:0000256" key="1">
    <source>
        <dbReference type="SAM" id="MobiDB-lite"/>
    </source>
</evidence>
<feature type="compositionally biased region" description="Polar residues" evidence="1">
    <location>
        <begin position="1392"/>
        <end position="1406"/>
    </location>
</feature>
<feature type="compositionally biased region" description="Low complexity" evidence="1">
    <location>
        <begin position="896"/>
        <end position="905"/>
    </location>
</feature>
<dbReference type="InterPro" id="IPR010844">
    <property type="entry name" value="Occludin_ELL"/>
</dbReference>
<feature type="region of interest" description="Disordered" evidence="1">
    <location>
        <begin position="1788"/>
        <end position="1819"/>
    </location>
</feature>
<feature type="compositionally biased region" description="Basic and acidic residues" evidence="1">
    <location>
        <begin position="701"/>
        <end position="712"/>
    </location>
</feature>
<feature type="compositionally biased region" description="Gly residues" evidence="1">
    <location>
        <begin position="11"/>
        <end position="20"/>
    </location>
</feature>
<feature type="compositionally biased region" description="Basic and acidic residues" evidence="1">
    <location>
        <begin position="729"/>
        <end position="741"/>
    </location>
</feature>
<feature type="compositionally biased region" description="Basic and acidic residues" evidence="1">
    <location>
        <begin position="962"/>
        <end position="975"/>
    </location>
</feature>
<feature type="region of interest" description="Disordered" evidence="1">
    <location>
        <begin position="668"/>
        <end position="1067"/>
    </location>
</feature>
<feature type="compositionally biased region" description="Basic and acidic residues" evidence="1">
    <location>
        <begin position="1687"/>
        <end position="1696"/>
    </location>
</feature>
<feature type="region of interest" description="Disordered" evidence="1">
    <location>
        <begin position="404"/>
        <end position="437"/>
    </location>
</feature>
<dbReference type="Gene3D" id="2.30.30.140">
    <property type="match status" value="1"/>
</dbReference>
<feature type="compositionally biased region" description="Polar residues" evidence="1">
    <location>
        <begin position="717"/>
        <end position="728"/>
    </location>
</feature>
<feature type="compositionally biased region" description="Basic and acidic residues" evidence="1">
    <location>
        <begin position="934"/>
        <end position="950"/>
    </location>
</feature>